<sequence length="245" mass="27684">MIRKLESIFTLSEDERHALQTLPMQVVAIKTDQAIAREGDSPSRACLILSGFAATYKMTGSGKRQIVSFNLPGDIPDLQSLHLKVIDNSISTISPCSVGFITHDDLRNICERYPRITAAFWRETLIDGAIFREWVLNVGRREAYTRMAHVLCELLTRLRAVGLVEDHACDLPITQGEFGVSTVHVNRVLQQLRADGLIELTGDRLKIRWRDVPRGTMDEVSSRGHLCRSRFARSERATDWTASFF</sequence>
<dbReference type="GO" id="GO:0003677">
    <property type="term" value="F:DNA binding"/>
    <property type="evidence" value="ECO:0007669"/>
    <property type="project" value="UniProtKB-KW"/>
</dbReference>
<dbReference type="Pfam" id="PF13545">
    <property type="entry name" value="HTH_Crp_2"/>
    <property type="match status" value="1"/>
</dbReference>
<feature type="domain" description="Cyclic nucleotide-binding" evidence="4">
    <location>
        <begin position="28"/>
        <end position="113"/>
    </location>
</feature>
<evidence type="ECO:0000256" key="3">
    <source>
        <dbReference type="ARBA" id="ARBA00023163"/>
    </source>
</evidence>
<dbReference type="CDD" id="cd00038">
    <property type="entry name" value="CAP_ED"/>
    <property type="match status" value="1"/>
</dbReference>
<dbReference type="InterPro" id="IPR036390">
    <property type="entry name" value="WH_DNA-bd_sf"/>
</dbReference>
<dbReference type="InterPro" id="IPR014710">
    <property type="entry name" value="RmlC-like_jellyroll"/>
</dbReference>
<evidence type="ECO:0000313" key="7">
    <source>
        <dbReference type="Proteomes" id="UP000403266"/>
    </source>
</evidence>
<protein>
    <submittedName>
        <fullName evidence="6">Crp/Fnr family transcriptional regulator</fullName>
    </submittedName>
</protein>
<organism evidence="6 7">
    <name type="scientific">Microvirga tunisiensis</name>
    <dbReference type="NCBI Taxonomy" id="2108360"/>
    <lineage>
        <taxon>Bacteria</taxon>
        <taxon>Pseudomonadati</taxon>
        <taxon>Pseudomonadota</taxon>
        <taxon>Alphaproteobacteria</taxon>
        <taxon>Hyphomicrobiales</taxon>
        <taxon>Methylobacteriaceae</taxon>
        <taxon>Microvirga</taxon>
    </lineage>
</organism>
<dbReference type="Proteomes" id="UP000403266">
    <property type="component" value="Unassembled WGS sequence"/>
</dbReference>
<feature type="domain" description="HTH crp-type" evidence="5">
    <location>
        <begin position="146"/>
        <end position="208"/>
    </location>
</feature>
<accession>A0A5N7MJN3</accession>
<dbReference type="InterPro" id="IPR018490">
    <property type="entry name" value="cNMP-bd_dom_sf"/>
</dbReference>
<comment type="caution">
    <text evidence="6">The sequence shown here is derived from an EMBL/GenBank/DDBJ whole genome shotgun (WGS) entry which is preliminary data.</text>
</comment>
<dbReference type="SUPFAM" id="SSF51206">
    <property type="entry name" value="cAMP-binding domain-like"/>
    <property type="match status" value="1"/>
</dbReference>
<dbReference type="Pfam" id="PF00027">
    <property type="entry name" value="cNMP_binding"/>
    <property type="match status" value="1"/>
</dbReference>
<keyword evidence="2" id="KW-0238">DNA-binding</keyword>
<dbReference type="GO" id="GO:0006355">
    <property type="term" value="P:regulation of DNA-templated transcription"/>
    <property type="evidence" value="ECO:0007669"/>
    <property type="project" value="InterPro"/>
</dbReference>
<dbReference type="SUPFAM" id="SSF46785">
    <property type="entry name" value="Winged helix' DNA-binding domain"/>
    <property type="match status" value="1"/>
</dbReference>
<keyword evidence="1" id="KW-0805">Transcription regulation</keyword>
<keyword evidence="7" id="KW-1185">Reference proteome</keyword>
<dbReference type="InterPro" id="IPR000595">
    <property type="entry name" value="cNMP-bd_dom"/>
</dbReference>
<dbReference type="InterPro" id="IPR036388">
    <property type="entry name" value="WH-like_DNA-bd_sf"/>
</dbReference>
<keyword evidence="3" id="KW-0804">Transcription</keyword>
<evidence type="ECO:0000256" key="1">
    <source>
        <dbReference type="ARBA" id="ARBA00023015"/>
    </source>
</evidence>
<reference evidence="6 7" key="1">
    <citation type="journal article" date="2019" name="Syst. Appl. Microbiol.">
        <title>Microvirga tunisiensis sp. nov., a root nodule symbiotic bacterium isolated from Lupinus micranthus and L. luteus grown in Northern Tunisia.</title>
        <authorList>
            <person name="Msaddak A."/>
            <person name="Rejili M."/>
            <person name="Duran D."/>
            <person name="Mars M."/>
            <person name="Palacios J.M."/>
            <person name="Ruiz-Argueso T."/>
            <person name="Rey L."/>
            <person name="Imperial J."/>
        </authorList>
    </citation>
    <scope>NUCLEOTIDE SEQUENCE [LARGE SCALE GENOMIC DNA]</scope>
    <source>
        <strain evidence="6 7">Lmie10</strain>
    </source>
</reference>
<evidence type="ECO:0000259" key="5">
    <source>
        <dbReference type="Pfam" id="PF13545"/>
    </source>
</evidence>
<evidence type="ECO:0000259" key="4">
    <source>
        <dbReference type="Pfam" id="PF00027"/>
    </source>
</evidence>
<gene>
    <name evidence="6" type="ORF">FS320_18300</name>
</gene>
<dbReference type="Gene3D" id="2.60.120.10">
    <property type="entry name" value="Jelly Rolls"/>
    <property type="match status" value="1"/>
</dbReference>
<evidence type="ECO:0000313" key="6">
    <source>
        <dbReference type="EMBL" id="MPR27113.1"/>
    </source>
</evidence>
<proteinExistence type="predicted"/>
<dbReference type="EMBL" id="VOSK01000073">
    <property type="protein sequence ID" value="MPR27113.1"/>
    <property type="molecule type" value="Genomic_DNA"/>
</dbReference>
<dbReference type="Gene3D" id="1.10.10.10">
    <property type="entry name" value="Winged helix-like DNA-binding domain superfamily/Winged helix DNA-binding domain"/>
    <property type="match status" value="1"/>
</dbReference>
<evidence type="ECO:0000256" key="2">
    <source>
        <dbReference type="ARBA" id="ARBA00023125"/>
    </source>
</evidence>
<dbReference type="OrthoDB" id="7584044at2"/>
<dbReference type="InterPro" id="IPR012318">
    <property type="entry name" value="HTH_CRP"/>
</dbReference>
<dbReference type="AlphaFoldDB" id="A0A5N7MJN3"/>
<name>A0A5N7MJN3_9HYPH</name>